<gene>
    <name evidence="2" type="ORF">NDU88_002800</name>
</gene>
<feature type="compositionally biased region" description="Basic and acidic residues" evidence="1">
    <location>
        <begin position="72"/>
        <end position="108"/>
    </location>
</feature>
<name>A0AAV7LDK3_PLEWA</name>
<dbReference type="EMBL" id="JANPWB010000015">
    <property type="protein sequence ID" value="KAJ1089651.1"/>
    <property type="molecule type" value="Genomic_DNA"/>
</dbReference>
<protein>
    <submittedName>
        <fullName evidence="2">Uncharacterized protein</fullName>
    </submittedName>
</protein>
<evidence type="ECO:0000313" key="2">
    <source>
        <dbReference type="EMBL" id="KAJ1089651.1"/>
    </source>
</evidence>
<accession>A0AAV7LDK3</accession>
<evidence type="ECO:0000256" key="1">
    <source>
        <dbReference type="SAM" id="MobiDB-lite"/>
    </source>
</evidence>
<dbReference type="AlphaFoldDB" id="A0AAV7LDK3"/>
<comment type="caution">
    <text evidence="2">The sequence shown here is derived from an EMBL/GenBank/DDBJ whole genome shotgun (WGS) entry which is preliminary data.</text>
</comment>
<proteinExistence type="predicted"/>
<reference evidence="2" key="1">
    <citation type="journal article" date="2022" name="bioRxiv">
        <title>Sequencing and chromosome-scale assembly of the giantPleurodeles waltlgenome.</title>
        <authorList>
            <person name="Brown T."/>
            <person name="Elewa A."/>
            <person name="Iarovenko S."/>
            <person name="Subramanian E."/>
            <person name="Araus A.J."/>
            <person name="Petzold A."/>
            <person name="Susuki M."/>
            <person name="Suzuki K.-i.T."/>
            <person name="Hayashi T."/>
            <person name="Toyoda A."/>
            <person name="Oliveira C."/>
            <person name="Osipova E."/>
            <person name="Leigh N.D."/>
            <person name="Simon A."/>
            <person name="Yun M.H."/>
        </authorList>
    </citation>
    <scope>NUCLEOTIDE SEQUENCE</scope>
    <source>
        <strain evidence="2">20211129_DDA</strain>
        <tissue evidence="2">Liver</tissue>
    </source>
</reference>
<evidence type="ECO:0000313" key="3">
    <source>
        <dbReference type="Proteomes" id="UP001066276"/>
    </source>
</evidence>
<organism evidence="2 3">
    <name type="scientific">Pleurodeles waltl</name>
    <name type="common">Iberian ribbed newt</name>
    <dbReference type="NCBI Taxonomy" id="8319"/>
    <lineage>
        <taxon>Eukaryota</taxon>
        <taxon>Metazoa</taxon>
        <taxon>Chordata</taxon>
        <taxon>Craniata</taxon>
        <taxon>Vertebrata</taxon>
        <taxon>Euteleostomi</taxon>
        <taxon>Amphibia</taxon>
        <taxon>Batrachia</taxon>
        <taxon>Caudata</taxon>
        <taxon>Salamandroidea</taxon>
        <taxon>Salamandridae</taxon>
        <taxon>Pleurodelinae</taxon>
        <taxon>Pleurodeles</taxon>
    </lineage>
</organism>
<dbReference type="Proteomes" id="UP001066276">
    <property type="component" value="Chromosome 11"/>
</dbReference>
<feature type="compositionally biased region" description="Basic and acidic residues" evidence="1">
    <location>
        <begin position="115"/>
        <end position="125"/>
    </location>
</feature>
<sequence>MKEWLEGKQWLADEESSRWQSNGPEGDHPFRSKAGYWNTRLPKTAASCPTRTPEAPRVGTGRHAPRESGYPDSRHRNDHSSSMEGGRGREEPGRRGRSEERPTQEEKKRRSRRPEKRESDKEKNPTRSGATWGS</sequence>
<keyword evidence="3" id="KW-1185">Reference proteome</keyword>
<feature type="region of interest" description="Disordered" evidence="1">
    <location>
        <begin position="1"/>
        <end position="134"/>
    </location>
</feature>